<gene>
    <name evidence="2" type="ORF">BDFB_007895</name>
</gene>
<reference evidence="2 3" key="1">
    <citation type="submission" date="2017-03" db="EMBL/GenBank/DDBJ databases">
        <title>Genome of the blue death feigning beetle - Asbolus verrucosus.</title>
        <authorList>
            <person name="Rider S.D."/>
        </authorList>
    </citation>
    <scope>NUCLEOTIDE SEQUENCE [LARGE SCALE GENOMIC DNA]</scope>
    <source>
        <strain evidence="2">Butters</strain>
        <tissue evidence="2">Head and leg muscle</tissue>
    </source>
</reference>
<evidence type="ECO:0000313" key="3">
    <source>
        <dbReference type="Proteomes" id="UP000292052"/>
    </source>
</evidence>
<organism evidence="2 3">
    <name type="scientific">Asbolus verrucosus</name>
    <name type="common">Desert ironclad beetle</name>
    <dbReference type="NCBI Taxonomy" id="1661398"/>
    <lineage>
        <taxon>Eukaryota</taxon>
        <taxon>Metazoa</taxon>
        <taxon>Ecdysozoa</taxon>
        <taxon>Arthropoda</taxon>
        <taxon>Hexapoda</taxon>
        <taxon>Insecta</taxon>
        <taxon>Pterygota</taxon>
        <taxon>Neoptera</taxon>
        <taxon>Endopterygota</taxon>
        <taxon>Coleoptera</taxon>
        <taxon>Polyphaga</taxon>
        <taxon>Cucujiformia</taxon>
        <taxon>Tenebrionidae</taxon>
        <taxon>Pimeliinae</taxon>
        <taxon>Asbolus</taxon>
    </lineage>
</organism>
<keyword evidence="3" id="KW-1185">Reference proteome</keyword>
<evidence type="ECO:0000313" key="2">
    <source>
        <dbReference type="EMBL" id="RZC33654.1"/>
    </source>
</evidence>
<dbReference type="AlphaFoldDB" id="A0A482VLU0"/>
<sequence length="106" mass="11579">MFGIGGVRLATLSLTPAKIRTGQPTYHKDIGRDQESSPDQRNIAKRVLGEYADEGRVQKPNAVEVAVLHDSRTFCCSFANRPASCEEVLEAAGPVRVLRDAVPESR</sequence>
<feature type="region of interest" description="Disordered" evidence="1">
    <location>
        <begin position="20"/>
        <end position="41"/>
    </location>
</feature>
<comment type="caution">
    <text evidence="2">The sequence shown here is derived from an EMBL/GenBank/DDBJ whole genome shotgun (WGS) entry which is preliminary data.</text>
</comment>
<dbReference type="OrthoDB" id="10541146at2759"/>
<protein>
    <submittedName>
        <fullName evidence="2">Uncharacterized protein</fullName>
    </submittedName>
</protein>
<dbReference type="EMBL" id="QDEB01087136">
    <property type="protein sequence ID" value="RZC33654.1"/>
    <property type="molecule type" value="Genomic_DNA"/>
</dbReference>
<dbReference type="Proteomes" id="UP000292052">
    <property type="component" value="Unassembled WGS sequence"/>
</dbReference>
<proteinExistence type="predicted"/>
<name>A0A482VLU0_ASBVE</name>
<accession>A0A482VLU0</accession>
<feature type="compositionally biased region" description="Basic and acidic residues" evidence="1">
    <location>
        <begin position="26"/>
        <end position="35"/>
    </location>
</feature>
<evidence type="ECO:0000256" key="1">
    <source>
        <dbReference type="SAM" id="MobiDB-lite"/>
    </source>
</evidence>